<comment type="similarity">
    <text evidence="2">Belongs to the TMEM45 family.</text>
</comment>
<feature type="non-terminal residue" evidence="7">
    <location>
        <position position="87"/>
    </location>
</feature>
<dbReference type="InterPro" id="IPR006904">
    <property type="entry name" value="DUF716"/>
</dbReference>
<evidence type="ECO:0000256" key="2">
    <source>
        <dbReference type="ARBA" id="ARBA00006948"/>
    </source>
</evidence>
<organism evidence="7 8">
    <name type="scientific">Saguinus oedipus</name>
    <name type="common">Cotton-top tamarin</name>
    <name type="synonym">Oedipomidas oedipus</name>
    <dbReference type="NCBI Taxonomy" id="9490"/>
    <lineage>
        <taxon>Eukaryota</taxon>
        <taxon>Metazoa</taxon>
        <taxon>Chordata</taxon>
        <taxon>Craniata</taxon>
        <taxon>Vertebrata</taxon>
        <taxon>Euteleostomi</taxon>
        <taxon>Mammalia</taxon>
        <taxon>Eutheria</taxon>
        <taxon>Euarchontoglires</taxon>
        <taxon>Primates</taxon>
        <taxon>Haplorrhini</taxon>
        <taxon>Platyrrhini</taxon>
        <taxon>Cebidae</taxon>
        <taxon>Callitrichinae</taxon>
        <taxon>Saguinus</taxon>
    </lineage>
</organism>
<accession>A0ABQ9U253</accession>
<keyword evidence="4 6" id="KW-1133">Transmembrane helix</keyword>
<dbReference type="EMBL" id="JASSZA010000016">
    <property type="protein sequence ID" value="KAK2090820.1"/>
    <property type="molecule type" value="Genomic_DNA"/>
</dbReference>
<keyword evidence="8" id="KW-1185">Reference proteome</keyword>
<dbReference type="Proteomes" id="UP001266305">
    <property type="component" value="Unassembled WGS sequence"/>
</dbReference>
<keyword evidence="5 6" id="KW-0472">Membrane</keyword>
<evidence type="ECO:0000256" key="4">
    <source>
        <dbReference type="ARBA" id="ARBA00022989"/>
    </source>
</evidence>
<protein>
    <submittedName>
        <fullName evidence="7">Uncharacterized protein</fullName>
    </submittedName>
</protein>
<proteinExistence type="inferred from homology"/>
<dbReference type="Pfam" id="PF04819">
    <property type="entry name" value="DUF716"/>
    <property type="match status" value="1"/>
</dbReference>
<evidence type="ECO:0000256" key="6">
    <source>
        <dbReference type="SAM" id="Phobius"/>
    </source>
</evidence>
<evidence type="ECO:0000313" key="7">
    <source>
        <dbReference type="EMBL" id="KAK2090820.1"/>
    </source>
</evidence>
<dbReference type="PANTHER" id="PTHR46441:SF3">
    <property type="entry name" value="TRANSMEMBRANE EPIDIDYMAL FAMILY MEMBER 3"/>
    <property type="match status" value="1"/>
</dbReference>
<comment type="subcellular location">
    <subcellularLocation>
        <location evidence="1">Membrane</location>
        <topology evidence="1">Multi-pass membrane protein</topology>
    </subcellularLocation>
</comment>
<evidence type="ECO:0000256" key="1">
    <source>
        <dbReference type="ARBA" id="ARBA00004141"/>
    </source>
</evidence>
<gene>
    <name evidence="7" type="ORF">P7K49_030104</name>
</gene>
<sequence>MSGTAEYEAGASSRGSELLCAGTTGGSHIENRGTLEIHVHVLLIVPTFLVTLVLTIEVWVPDQQLLWVLRTWMGLVPSKWTLQLRVL</sequence>
<evidence type="ECO:0000256" key="3">
    <source>
        <dbReference type="ARBA" id="ARBA00022692"/>
    </source>
</evidence>
<keyword evidence="3 6" id="KW-0812">Transmembrane</keyword>
<feature type="transmembrane region" description="Helical" evidence="6">
    <location>
        <begin position="37"/>
        <end position="60"/>
    </location>
</feature>
<reference evidence="7 8" key="1">
    <citation type="submission" date="2023-05" db="EMBL/GenBank/DDBJ databases">
        <title>B98-5 Cell Line De Novo Hybrid Assembly: An Optical Mapping Approach.</title>
        <authorList>
            <person name="Kananen K."/>
            <person name="Auerbach J.A."/>
            <person name="Kautto E."/>
            <person name="Blachly J.S."/>
        </authorList>
    </citation>
    <scope>NUCLEOTIDE SEQUENCE [LARGE SCALE GENOMIC DNA]</scope>
    <source>
        <strain evidence="7">B95-8</strain>
        <tissue evidence="7">Cell line</tissue>
    </source>
</reference>
<name>A0ABQ9U253_SAGOE</name>
<evidence type="ECO:0000256" key="5">
    <source>
        <dbReference type="ARBA" id="ARBA00023136"/>
    </source>
</evidence>
<evidence type="ECO:0000313" key="8">
    <source>
        <dbReference type="Proteomes" id="UP001266305"/>
    </source>
</evidence>
<comment type="caution">
    <text evidence="7">The sequence shown here is derived from an EMBL/GenBank/DDBJ whole genome shotgun (WGS) entry which is preliminary data.</text>
</comment>
<dbReference type="PANTHER" id="PTHR46441">
    <property type="entry name" value="TRANSMEMBRANE EPIDIDYMAL FAMILY MEMBER 3"/>
    <property type="match status" value="1"/>
</dbReference>